<dbReference type="Proteomes" id="UP000550787">
    <property type="component" value="Unassembled WGS sequence"/>
</dbReference>
<dbReference type="PANTHER" id="PTHR39193:SF1">
    <property type="entry name" value="5-DEOXY-GLUCURONATE ISOMERASE"/>
    <property type="match status" value="1"/>
</dbReference>
<dbReference type="GO" id="GO:0008880">
    <property type="term" value="F:glucuronate isomerase activity"/>
    <property type="evidence" value="ECO:0007669"/>
    <property type="project" value="InterPro"/>
</dbReference>
<evidence type="ECO:0000313" key="2">
    <source>
        <dbReference type="EMBL" id="MBB2156928.1"/>
    </source>
</evidence>
<organism evidence="2 3">
    <name type="scientific">Gluconacetobacter diazotrophicus</name>
    <name type="common">Acetobacter diazotrophicus</name>
    <dbReference type="NCBI Taxonomy" id="33996"/>
    <lineage>
        <taxon>Bacteria</taxon>
        <taxon>Pseudomonadati</taxon>
        <taxon>Pseudomonadota</taxon>
        <taxon>Alphaproteobacteria</taxon>
        <taxon>Acetobacterales</taxon>
        <taxon>Acetobacteraceae</taxon>
        <taxon>Gluconacetobacter</taxon>
    </lineage>
</organism>
<dbReference type="InterPro" id="IPR021120">
    <property type="entry name" value="KduI/IolB_isomerase"/>
</dbReference>
<dbReference type="SUPFAM" id="SSF51182">
    <property type="entry name" value="RmlC-like cupins"/>
    <property type="match status" value="1"/>
</dbReference>
<dbReference type="EC" id="5.3.1.30" evidence="2"/>
<protein>
    <submittedName>
        <fullName evidence="2">5-deoxy-glucuronate isomerase</fullName>
        <ecNumber evidence="2">5.3.1.30</ecNumber>
    </submittedName>
</protein>
<dbReference type="InterPro" id="IPR011051">
    <property type="entry name" value="RmlC_Cupin_sf"/>
</dbReference>
<dbReference type="PANTHER" id="PTHR39193">
    <property type="entry name" value="5-DEOXY-GLUCURONATE ISOMERASE"/>
    <property type="match status" value="1"/>
</dbReference>
<dbReference type="Gene3D" id="2.60.120.10">
    <property type="entry name" value="Jelly Rolls"/>
    <property type="match status" value="2"/>
</dbReference>
<reference evidence="2 3" key="1">
    <citation type="submission" date="2020-04" db="EMBL/GenBank/DDBJ databases">
        <title>Description of novel Gluconacetobacter.</title>
        <authorList>
            <person name="Sombolestani A."/>
        </authorList>
    </citation>
    <scope>NUCLEOTIDE SEQUENCE [LARGE SCALE GENOMIC DNA]</scope>
    <source>
        <strain evidence="2 3">LMG 7603</strain>
    </source>
</reference>
<comment type="caution">
    <text evidence="2">The sequence shown here is derived from an EMBL/GenBank/DDBJ whole genome shotgun (WGS) entry which is preliminary data.</text>
</comment>
<dbReference type="GO" id="GO:0019310">
    <property type="term" value="P:inositol catabolic process"/>
    <property type="evidence" value="ECO:0007669"/>
    <property type="project" value="InterPro"/>
</dbReference>
<dbReference type="Pfam" id="PF04962">
    <property type="entry name" value="KduI"/>
    <property type="match status" value="1"/>
</dbReference>
<dbReference type="PIRSF" id="PIRSF036628">
    <property type="entry name" value="IolB"/>
    <property type="match status" value="1"/>
</dbReference>
<gene>
    <name evidence="2" type="primary">iolB</name>
    <name evidence="2" type="ORF">HLH33_11505</name>
</gene>
<name>A0A7W4NKI0_GLUDI</name>
<dbReference type="EMBL" id="JABEQG010000020">
    <property type="protein sequence ID" value="MBB2156928.1"/>
    <property type="molecule type" value="Genomic_DNA"/>
</dbReference>
<evidence type="ECO:0000313" key="3">
    <source>
        <dbReference type="Proteomes" id="UP000550787"/>
    </source>
</evidence>
<sequence>MPSRLLIHPHAPDDAGRVVSVTPQSAGWRFVGFEARTLRDGAVAVGQTDDTEICLVLVSGRARVTGADIDFGVIGERTNPFDGLPWSVYLPPRSAWRVQAQGPVELAICASPARGLYPPRLIGPDQVGQLTRGTGTNQRLVRNILPDTADAETLLVVEVITPGGHWSSYPPHKHDTDDFPNETYLEETYYHRLKRGSGFALQRVYTKDGSLDEAMAIADGDVVLVPKGYHPVGAPHGFDLYYLNVMAGPVRQWKFTMDPDQAHLPY</sequence>
<evidence type="ECO:0000256" key="1">
    <source>
        <dbReference type="ARBA" id="ARBA00023235"/>
    </source>
</evidence>
<dbReference type="RefSeq" id="WP_183115974.1">
    <property type="nucleotide sequence ID" value="NZ_JABEQG010000020.1"/>
</dbReference>
<dbReference type="InterPro" id="IPR024203">
    <property type="entry name" value="Deoxy-glucuronate_isom_IolB"/>
</dbReference>
<dbReference type="AlphaFoldDB" id="A0A7W4NKI0"/>
<proteinExistence type="predicted"/>
<dbReference type="NCBIfam" id="TIGR04378">
    <property type="entry name" value="myo_inos_iolB"/>
    <property type="match status" value="1"/>
</dbReference>
<dbReference type="InterPro" id="IPR014710">
    <property type="entry name" value="RmlC-like_jellyroll"/>
</dbReference>
<keyword evidence="1 2" id="KW-0413">Isomerase</keyword>
<accession>A0A7W4NKI0</accession>
<dbReference type="GO" id="GO:0102482">
    <property type="term" value="F:5-deoxy-D-glucuronate isomerase activity"/>
    <property type="evidence" value="ECO:0007669"/>
    <property type="project" value="UniProtKB-EC"/>
</dbReference>